<proteinExistence type="predicted"/>
<organism evidence="2 3">
    <name type="scientific">Lyophyllum shimeji</name>
    <name type="common">Hon-shimeji</name>
    <name type="synonym">Tricholoma shimeji</name>
    <dbReference type="NCBI Taxonomy" id="47721"/>
    <lineage>
        <taxon>Eukaryota</taxon>
        <taxon>Fungi</taxon>
        <taxon>Dikarya</taxon>
        <taxon>Basidiomycota</taxon>
        <taxon>Agaricomycotina</taxon>
        <taxon>Agaricomycetes</taxon>
        <taxon>Agaricomycetidae</taxon>
        <taxon>Agaricales</taxon>
        <taxon>Tricholomatineae</taxon>
        <taxon>Lyophyllaceae</taxon>
        <taxon>Lyophyllum</taxon>
    </lineage>
</organism>
<dbReference type="EMBL" id="BRPK01000002">
    <property type="protein sequence ID" value="GLB35679.1"/>
    <property type="molecule type" value="Genomic_DNA"/>
</dbReference>
<dbReference type="OrthoDB" id="10536008at2759"/>
<protein>
    <submittedName>
        <fullName evidence="2">Uncharacterized protein</fullName>
    </submittedName>
</protein>
<gene>
    <name evidence="2" type="ORF">LshimejAT787_0212440</name>
</gene>
<feature type="region of interest" description="Disordered" evidence="1">
    <location>
        <begin position="43"/>
        <end position="62"/>
    </location>
</feature>
<accession>A0A9P3UIK7</accession>
<sequence length="218" mass="23359">MSLRVQSSSGLRPHASMLPIAPPRALLLHILLAHSIHVTGWQDEHNNTPSQHGLASSSARPDIGSHMFTSSTGVSVADSTVTSVGNDAHAPSFDTAAETIQAPVNNIGRDQNVYNIANMGADAADKMRGTAVGIMINGKGAHVELLRDNKFTITAANPHGIIEDGESNTMRTSKLCEIRVTSSCTLIVRSPRRACPHGFSGRFFIFFLQSETGEIRSF</sequence>
<comment type="caution">
    <text evidence="2">The sequence shown here is derived from an EMBL/GenBank/DDBJ whole genome shotgun (WGS) entry which is preliminary data.</text>
</comment>
<evidence type="ECO:0000313" key="2">
    <source>
        <dbReference type="EMBL" id="GLB35679.1"/>
    </source>
</evidence>
<feature type="compositionally biased region" description="Polar residues" evidence="1">
    <location>
        <begin position="47"/>
        <end position="59"/>
    </location>
</feature>
<keyword evidence="3" id="KW-1185">Reference proteome</keyword>
<name>A0A9P3UIK7_LYOSH</name>
<evidence type="ECO:0000313" key="3">
    <source>
        <dbReference type="Proteomes" id="UP001063166"/>
    </source>
</evidence>
<dbReference type="Proteomes" id="UP001063166">
    <property type="component" value="Unassembled WGS sequence"/>
</dbReference>
<reference evidence="2" key="1">
    <citation type="submission" date="2022-07" db="EMBL/GenBank/DDBJ databases">
        <title>The genome of Lyophyllum shimeji provides insight into the initial evolution of ectomycorrhizal fungal genome.</title>
        <authorList>
            <person name="Kobayashi Y."/>
            <person name="Shibata T."/>
            <person name="Hirakawa H."/>
            <person name="Shigenobu S."/>
            <person name="Nishiyama T."/>
            <person name="Yamada A."/>
            <person name="Hasebe M."/>
            <person name="Kawaguchi M."/>
        </authorList>
    </citation>
    <scope>NUCLEOTIDE SEQUENCE</scope>
    <source>
        <strain evidence="2">AT787</strain>
    </source>
</reference>
<evidence type="ECO:0000256" key="1">
    <source>
        <dbReference type="SAM" id="MobiDB-lite"/>
    </source>
</evidence>
<dbReference type="AlphaFoldDB" id="A0A9P3UIK7"/>